<evidence type="ECO:0000256" key="7">
    <source>
        <dbReference type="PIRSR" id="PIRSR600760-2"/>
    </source>
</evidence>
<evidence type="ECO:0000256" key="1">
    <source>
        <dbReference type="ARBA" id="ARBA00001033"/>
    </source>
</evidence>
<evidence type="ECO:0000256" key="5">
    <source>
        <dbReference type="ARBA" id="ARBA00022801"/>
    </source>
</evidence>
<dbReference type="InterPro" id="IPR020550">
    <property type="entry name" value="Inositol_monophosphatase_CS"/>
</dbReference>
<dbReference type="GO" id="GO:0046872">
    <property type="term" value="F:metal ion binding"/>
    <property type="evidence" value="ECO:0007669"/>
    <property type="project" value="UniProtKB-KW"/>
</dbReference>
<dbReference type="PANTHER" id="PTHR20854:SF4">
    <property type="entry name" value="INOSITOL-1-MONOPHOSPHATASE-RELATED"/>
    <property type="match status" value="1"/>
</dbReference>
<dbReference type="FunFam" id="3.40.190.80:FF:000055">
    <property type="entry name" value="Putative myo-inositol-1(Or 4)-monophosphatase"/>
    <property type="match status" value="1"/>
</dbReference>
<comment type="cofactor">
    <cofactor evidence="2 7">
        <name>Mg(2+)</name>
        <dbReference type="ChEBI" id="CHEBI:18420"/>
    </cofactor>
</comment>
<dbReference type="PANTHER" id="PTHR20854">
    <property type="entry name" value="INOSITOL MONOPHOSPHATASE"/>
    <property type="match status" value="1"/>
</dbReference>
<dbReference type="EC" id="3.1.3.25" evidence="3"/>
<dbReference type="GO" id="GO:0007165">
    <property type="term" value="P:signal transduction"/>
    <property type="evidence" value="ECO:0007669"/>
    <property type="project" value="TreeGrafter"/>
</dbReference>
<organism evidence="8 9">
    <name type="scientific">Listeria monocytogenes serotype 4a (strain M7)</name>
    <dbReference type="NCBI Taxonomy" id="1030009"/>
    <lineage>
        <taxon>Bacteria</taxon>
        <taxon>Bacillati</taxon>
        <taxon>Bacillota</taxon>
        <taxon>Bacilli</taxon>
        <taxon>Bacillales</taxon>
        <taxon>Listeriaceae</taxon>
        <taxon>Listeria</taxon>
    </lineage>
</organism>
<reference evidence="8 9" key="1">
    <citation type="journal article" date="2011" name="J. Bacteriol.">
        <title>Genome sequence of the nonpathogenic Listeria monocytogenes serovar 4a strain M7.</title>
        <authorList>
            <person name="Chen J."/>
            <person name="Xia Y."/>
            <person name="Cheng C."/>
            <person name="Fang C."/>
            <person name="Shan Y."/>
            <person name="Jin G."/>
            <person name="Fang W."/>
        </authorList>
    </citation>
    <scope>NUCLEOTIDE SEQUENCE [LARGE SCALE GENOMIC DNA]</scope>
    <source>
        <strain evidence="8 9">M7</strain>
    </source>
</reference>
<comment type="catalytic activity">
    <reaction evidence="1">
        <text>a myo-inositol phosphate + H2O = myo-inositol + phosphate</text>
        <dbReference type="Rhea" id="RHEA:24056"/>
        <dbReference type="ChEBI" id="CHEBI:15377"/>
        <dbReference type="ChEBI" id="CHEBI:17268"/>
        <dbReference type="ChEBI" id="CHEBI:43474"/>
        <dbReference type="ChEBI" id="CHEBI:84139"/>
        <dbReference type="EC" id="3.1.3.25"/>
    </reaction>
</comment>
<dbReference type="Gene3D" id="3.30.540.10">
    <property type="entry name" value="Fructose-1,6-Bisphosphatase, subunit A, domain 1"/>
    <property type="match status" value="1"/>
</dbReference>
<dbReference type="GO" id="GO:0046854">
    <property type="term" value="P:phosphatidylinositol phosphate biosynthetic process"/>
    <property type="evidence" value="ECO:0007669"/>
    <property type="project" value="InterPro"/>
</dbReference>
<feature type="binding site" evidence="7">
    <location>
        <position position="209"/>
    </location>
    <ligand>
        <name>Mg(2+)</name>
        <dbReference type="ChEBI" id="CHEBI:18420"/>
        <label>1</label>
        <note>catalytic</note>
    </ligand>
</feature>
<evidence type="ECO:0000313" key="9">
    <source>
        <dbReference type="Proteomes" id="UP000000486"/>
    </source>
</evidence>
<name>A0A0E0UUG7_LISMM</name>
<evidence type="ECO:0000256" key="3">
    <source>
        <dbReference type="ARBA" id="ARBA00013106"/>
    </source>
</evidence>
<evidence type="ECO:0000313" key="8">
    <source>
        <dbReference type="EMBL" id="AEH92097.1"/>
    </source>
</evidence>
<dbReference type="RefSeq" id="WP_012581578.1">
    <property type="nucleotide sequence ID" value="NC_017537.1"/>
</dbReference>
<feature type="binding site" evidence="7">
    <location>
        <position position="88"/>
    </location>
    <ligand>
        <name>Mg(2+)</name>
        <dbReference type="ChEBI" id="CHEBI:18420"/>
        <label>1</label>
        <note>catalytic</note>
    </ligand>
</feature>
<dbReference type="SUPFAM" id="SSF56655">
    <property type="entry name" value="Carbohydrate phosphatase"/>
    <property type="match status" value="1"/>
</dbReference>
<dbReference type="GO" id="GO:0008934">
    <property type="term" value="F:inositol monophosphate 1-phosphatase activity"/>
    <property type="evidence" value="ECO:0007669"/>
    <property type="project" value="TreeGrafter"/>
</dbReference>
<accession>A0A0E0UUG7</accession>
<feature type="binding site" evidence="7">
    <location>
        <position position="68"/>
    </location>
    <ligand>
        <name>Mg(2+)</name>
        <dbReference type="ChEBI" id="CHEBI:18420"/>
        <label>1</label>
        <note>catalytic</note>
    </ligand>
</feature>
<sequence length="257" mass="28555">MDSEKIDYLARLWIMEAAAKIKQSFKETLDIDVKSGRNDLVTNMDKETEAFFVKQIKEHFPDHRLFGEEGMAADVTDLDGIVWILDPIDGTLNFVEQQRDFAISLAVYENGVGRLAYIYDVTRDELYFGEKGKGATVNGRTIPKLDPTVDLEDALLIANLSVTRKFPTMWEAVKASRGLRLHGAASLEYMDVATGRAGAYLSANLAPWDIAAGKIIIEELGGKVTRINGEKMNMLEKGSSIVAAPKIHQTLLDNYLP</sequence>
<feature type="binding site" evidence="7">
    <location>
        <position position="86"/>
    </location>
    <ligand>
        <name>Mg(2+)</name>
        <dbReference type="ChEBI" id="CHEBI:18420"/>
        <label>1</label>
        <note>catalytic</note>
    </ligand>
</feature>
<dbReference type="PATRIC" id="fig|1030009.3.peg.1081"/>
<keyword evidence="4 7" id="KW-0479">Metal-binding</keyword>
<dbReference type="FunFam" id="3.30.540.10:FF:000003">
    <property type="entry name" value="Inositol-1-monophosphatase"/>
    <property type="match status" value="1"/>
</dbReference>
<dbReference type="Gene3D" id="3.40.190.80">
    <property type="match status" value="1"/>
</dbReference>
<evidence type="ECO:0000256" key="2">
    <source>
        <dbReference type="ARBA" id="ARBA00001946"/>
    </source>
</evidence>
<proteinExistence type="predicted"/>
<dbReference type="GO" id="GO:0006020">
    <property type="term" value="P:inositol metabolic process"/>
    <property type="evidence" value="ECO:0007669"/>
    <property type="project" value="TreeGrafter"/>
</dbReference>
<protein>
    <recommendedName>
        <fullName evidence="3">inositol-phosphate phosphatase</fullName>
        <ecNumber evidence="3">3.1.3.25</ecNumber>
    </recommendedName>
</protein>
<dbReference type="Proteomes" id="UP000000486">
    <property type="component" value="Chromosome"/>
</dbReference>
<dbReference type="AlphaFoldDB" id="A0A0E0UUG7"/>
<dbReference type="CDD" id="cd01637">
    <property type="entry name" value="IMPase_like"/>
    <property type="match status" value="1"/>
</dbReference>
<gene>
    <name evidence="8" type="primary">suhB</name>
    <name evidence="8" type="ordered locus">LMM7_1092</name>
</gene>
<keyword evidence="5" id="KW-0378">Hydrolase</keyword>
<feature type="binding site" evidence="7">
    <location>
        <position position="89"/>
    </location>
    <ligand>
        <name>Mg(2+)</name>
        <dbReference type="ChEBI" id="CHEBI:18420"/>
        <label>1</label>
        <note>catalytic</note>
    </ligand>
</feature>
<dbReference type="InterPro" id="IPR000760">
    <property type="entry name" value="Inositol_monophosphatase-like"/>
</dbReference>
<dbReference type="EMBL" id="CP002816">
    <property type="protein sequence ID" value="AEH92097.1"/>
    <property type="molecule type" value="Genomic_DNA"/>
</dbReference>
<dbReference type="PRINTS" id="PR00377">
    <property type="entry name" value="IMPHPHTASES"/>
</dbReference>
<dbReference type="HOGENOM" id="CLU_044118_6_2_9"/>
<dbReference type="PROSITE" id="PS00630">
    <property type="entry name" value="IMP_2"/>
    <property type="match status" value="1"/>
</dbReference>
<dbReference type="KEGG" id="lmq:LMM7_1092"/>
<evidence type="ECO:0000256" key="6">
    <source>
        <dbReference type="ARBA" id="ARBA00022842"/>
    </source>
</evidence>
<dbReference type="Pfam" id="PF00459">
    <property type="entry name" value="Inositol_P"/>
    <property type="match status" value="1"/>
</dbReference>
<evidence type="ECO:0000256" key="4">
    <source>
        <dbReference type="ARBA" id="ARBA00022723"/>
    </source>
</evidence>
<keyword evidence="6 7" id="KW-0460">Magnesium</keyword>